<dbReference type="InterPro" id="IPR011083">
    <property type="entry name" value="Phage_tail_collar_dom"/>
</dbReference>
<dbReference type="InterPro" id="IPR037053">
    <property type="entry name" value="Phage_tail_collar_dom_sf"/>
</dbReference>
<accession>N6VM68</accession>
<evidence type="ECO:0000259" key="1">
    <source>
        <dbReference type="Pfam" id="PF07484"/>
    </source>
</evidence>
<proteinExistence type="predicted"/>
<dbReference type="AlphaFoldDB" id="N6VM68"/>
<gene>
    <name evidence="2" type="ORF">BVtw_13630</name>
</gene>
<comment type="caution">
    <text evidence="2">The sequence shown here is derived from an EMBL/GenBank/DDBJ whole genome shotgun (WGS) entry which is preliminary data.</text>
</comment>
<dbReference type="PATRIC" id="fig|1094502.3.peg.1659"/>
<dbReference type="RefSeq" id="WP_010705635.1">
    <property type="nucleotide sequence ID" value="NZ_KB915634.1"/>
</dbReference>
<sequence length="258" mass="28369">MSSIYDWSLLALENASADEDINWAEGQPPSSVNDSARAMMQRIKEYLFDNGGGIETEFNVDEYNKRTSLRLTTKSLFESYMNGIVVRFKAQGVNKGTTNVGLNKLPARPVYQITSEGIVPLKGGEIQRGGLYELVYTCDIAGKNADGWFLTNPTIKIPEISPSLLHSQSLPTGFIGSFATSDVPEGWLLCNGKEYSREKYPDLFDALGDGVIWGMGDGKTTFNVPDLQDSPDSSLHPKPPKVKLLMPQVAAIYYAVKT</sequence>
<reference evidence="2 3" key="1">
    <citation type="journal article" date="2013" name="PLoS Genet.">
        <title>A gene transfer agent and a dynamic repertoire of secretion systems hold the keys to the explosive radiation of the emerging pathogen Bartonella.</title>
        <authorList>
            <person name="Guy L."/>
            <person name="Nystedt B."/>
            <person name="Toft C."/>
            <person name="Zaremba-Niedzwiedzka K."/>
            <person name="Berglund E.C."/>
            <person name="Granberg F."/>
            <person name="Naslund K."/>
            <person name="Eriksson A.S."/>
            <person name="Andersson S.G."/>
        </authorList>
    </citation>
    <scope>NUCLEOTIDE SEQUENCE [LARGE SCALE GENOMIC DNA]</scope>
    <source>
        <strain evidence="2">Tweed</strain>
    </source>
</reference>
<protein>
    <submittedName>
        <fullName evidence="2">Putative phage tail fiber protein</fullName>
    </submittedName>
</protein>
<evidence type="ECO:0000313" key="3">
    <source>
        <dbReference type="Proteomes" id="UP000014011"/>
    </source>
</evidence>
<dbReference type="Gene3D" id="3.90.1340.10">
    <property type="entry name" value="Phage tail collar domain"/>
    <property type="match status" value="1"/>
</dbReference>
<organism evidence="2 3">
    <name type="scientific">Bartonella vinsonii subsp. berkhoffii str. Tweed</name>
    <dbReference type="NCBI Taxonomy" id="1094502"/>
    <lineage>
        <taxon>Bacteria</taxon>
        <taxon>Pseudomonadati</taxon>
        <taxon>Pseudomonadota</taxon>
        <taxon>Alphaproteobacteria</taxon>
        <taxon>Hyphomicrobiales</taxon>
        <taxon>Bartonellaceae</taxon>
        <taxon>Bartonella</taxon>
    </lineage>
</organism>
<dbReference type="SUPFAM" id="SSF88874">
    <property type="entry name" value="Receptor-binding domain of short tail fibre protein gp12"/>
    <property type="match status" value="1"/>
</dbReference>
<dbReference type="Pfam" id="PF07484">
    <property type="entry name" value="Collar"/>
    <property type="match status" value="1"/>
</dbReference>
<evidence type="ECO:0000313" key="2">
    <source>
        <dbReference type="EMBL" id="ENN94281.1"/>
    </source>
</evidence>
<dbReference type="EMBL" id="AGWD01000018">
    <property type="protein sequence ID" value="ENN94281.1"/>
    <property type="molecule type" value="Genomic_DNA"/>
</dbReference>
<dbReference type="Proteomes" id="UP000014011">
    <property type="component" value="Unassembled WGS sequence"/>
</dbReference>
<feature type="domain" description="Phage tail collar" evidence="1">
    <location>
        <begin position="173"/>
        <end position="229"/>
    </location>
</feature>
<dbReference type="HOGENOM" id="CLU_1114130_0_0_5"/>
<name>N6VM68_BARVB</name>